<dbReference type="InterPro" id="IPR011738">
    <property type="entry name" value="Phage_CHP"/>
</dbReference>
<dbReference type="CDD" id="cd08054">
    <property type="entry name" value="gp6"/>
    <property type="match status" value="1"/>
</dbReference>
<comment type="caution">
    <text evidence="1">The sequence shown here is derived from an EMBL/GenBank/DDBJ whole genome shotgun (WGS) entry which is preliminary data.</text>
</comment>
<dbReference type="NCBIfam" id="TIGR02215">
    <property type="entry name" value="phage_chp_gp8"/>
    <property type="match status" value="1"/>
</dbReference>
<reference evidence="1 2" key="1">
    <citation type="journal article" date="2013" name="Genome Biol.">
        <title>Comparative genomics of the core and accessory genomes of 48 Sinorhizobium strains comprising five genospecies.</title>
        <authorList>
            <person name="Sugawara M."/>
            <person name="Epstein B."/>
            <person name="Badgley B.D."/>
            <person name="Unno T."/>
            <person name="Xu L."/>
            <person name="Reese J."/>
            <person name="Gyaneshwar P."/>
            <person name="Denny R."/>
            <person name="Mudge J."/>
            <person name="Bharti A.K."/>
            <person name="Farmer A.D."/>
            <person name="May G.D."/>
            <person name="Woodward J.E."/>
            <person name="Medigue C."/>
            <person name="Vallenet D."/>
            <person name="Lajus A."/>
            <person name="Rouy Z."/>
            <person name="Martinez-Vaz B."/>
            <person name="Tiffin P."/>
            <person name="Young N.D."/>
            <person name="Sadowsky M.J."/>
        </authorList>
    </citation>
    <scope>NUCLEOTIDE SEQUENCE [LARGE SCALE GENOMIC DNA]</scope>
    <source>
        <strain evidence="1 2">USDA4894</strain>
    </source>
</reference>
<evidence type="ECO:0000313" key="1">
    <source>
        <dbReference type="EMBL" id="MQX19376.1"/>
    </source>
</evidence>
<dbReference type="Gene3D" id="1.10.3230.30">
    <property type="entry name" value="Phage gp6-like head-tail connector protein"/>
    <property type="match status" value="1"/>
</dbReference>
<dbReference type="RefSeq" id="WP_153443238.1">
    <property type="nucleotide sequence ID" value="NZ_JACIGA010000005.1"/>
</dbReference>
<dbReference type="NCBIfam" id="TIGR01560">
    <property type="entry name" value="put_DNA_pack"/>
    <property type="match status" value="1"/>
</dbReference>
<evidence type="ECO:0000313" key="2">
    <source>
        <dbReference type="Proteomes" id="UP000439983"/>
    </source>
</evidence>
<name>A0A6N7LP12_SINTE</name>
<organism evidence="1 2">
    <name type="scientific">Sinorhizobium terangae</name>
    <dbReference type="NCBI Taxonomy" id="110322"/>
    <lineage>
        <taxon>Bacteria</taxon>
        <taxon>Pseudomonadati</taxon>
        <taxon>Pseudomonadota</taxon>
        <taxon>Alphaproteobacteria</taxon>
        <taxon>Hyphomicrobiales</taxon>
        <taxon>Rhizobiaceae</taxon>
        <taxon>Sinorhizobium/Ensifer group</taxon>
        <taxon>Sinorhizobium</taxon>
    </lineage>
</organism>
<proteinExistence type="predicted"/>
<sequence>MWSGVSVSTKPGGELISIAKLKSRLRIDVADDDEMLGDMLKGAIARIDGPNGIGVAMLKQTWRKSMDCFPSCIMLPGAPIKGVTSITYVNNDGVTQTLAADKYRVDLNKEPVRVEPAYGLSWPSSRDVIGAVTVEYEVGENSAADVHADLIDAVCLIVGHRYANREAVSEDAAHALPLGVEWILQEHVRCHVTA</sequence>
<dbReference type="InterPro" id="IPR006450">
    <property type="entry name" value="Phage_HK97_gp6-like"/>
</dbReference>
<dbReference type="AlphaFoldDB" id="A0A6N7LP12"/>
<accession>A0A6N7LP12</accession>
<dbReference type="Proteomes" id="UP000439983">
    <property type="component" value="Unassembled WGS sequence"/>
</dbReference>
<keyword evidence="2" id="KW-1185">Reference proteome</keyword>
<evidence type="ECO:0008006" key="3">
    <source>
        <dbReference type="Google" id="ProtNLM"/>
    </source>
</evidence>
<dbReference type="OrthoDB" id="8452228at2"/>
<protein>
    <recommendedName>
        <fullName evidence="3">Phage gp6-like head-tail connector protein</fullName>
    </recommendedName>
</protein>
<gene>
    <name evidence="1" type="ORF">GHK62_33145</name>
</gene>
<dbReference type="EMBL" id="WITC01000139">
    <property type="protein sequence ID" value="MQX19376.1"/>
    <property type="molecule type" value="Genomic_DNA"/>
</dbReference>